<evidence type="ECO:0000313" key="3">
    <source>
        <dbReference type="EMBL" id="KAF2853539.1"/>
    </source>
</evidence>
<dbReference type="InterPro" id="IPR037847">
    <property type="entry name" value="GRAMDC4"/>
</dbReference>
<name>A0A6A7BGN1_9PLEO</name>
<protein>
    <submittedName>
        <fullName evidence="3">Uncharacterized protein</fullName>
    </submittedName>
</protein>
<proteinExistence type="predicted"/>
<dbReference type="Proteomes" id="UP000799423">
    <property type="component" value="Unassembled WGS sequence"/>
</dbReference>
<keyword evidence="2" id="KW-0812">Transmembrane</keyword>
<evidence type="ECO:0000313" key="4">
    <source>
        <dbReference type="Proteomes" id="UP000799423"/>
    </source>
</evidence>
<sequence>MGPTDEYTQVDARNIGLDRSNISHEGQIELPDTTTRKTDEEVARDVVRLQHEPESGTSTHSTVEKIKDKKHRAGIKIREKLHMSKASDDLEPSLSSPILANTADEQAHSRLDNANAEGESHKLKDFTHNPIDTIKSKASRQGEHELAANIAAKEIPHGQDVDLVNAASELERARSEKEKMLATQNVSELLKLRQSTYVRWTLDRHVTKVRVLPRDSVKRKPRAAFEHKNPHGEVDVDWKAYGYHLLWFYAQIYGGQYIGYGSDVPTPSKETILPNVERLLVATSPFQELIMTTRRVYRWEHPTETAKYLGIYVTLWYFNLLLPGLMSWLVYIVAERRIHGVSIEDMREDIKHTEDQRQPALSITEFIEKKGDEHWADDILQDLGPWLMIQLADAANFFETTRNFYEWRKPHRTGAALGVLGVGIIITTFLPLWLLVKSLTFSLGFTFFALFPLSVNFPEYRLLVSPTKRFLWNIPTHAEWAIQYVQAEGTRVETTATPAPSALPIRTQIDAAAADDYGFYLAHHDKTAGHLVISTKSVRFVKRHPHAVHFTIPYEHIQKLEKEDRVVKKNVPDKLSRDSGKDLKIVDILGRETLLKDLEQRDEAWSQIVGFSKVNWQVVW</sequence>
<evidence type="ECO:0000256" key="1">
    <source>
        <dbReference type="SAM" id="MobiDB-lite"/>
    </source>
</evidence>
<dbReference type="OrthoDB" id="1708389at2759"/>
<keyword evidence="2" id="KW-0472">Membrane</keyword>
<keyword evidence="2" id="KW-1133">Transmembrane helix</keyword>
<organism evidence="3 4">
    <name type="scientific">Plenodomus tracheiphilus IPT5</name>
    <dbReference type="NCBI Taxonomy" id="1408161"/>
    <lineage>
        <taxon>Eukaryota</taxon>
        <taxon>Fungi</taxon>
        <taxon>Dikarya</taxon>
        <taxon>Ascomycota</taxon>
        <taxon>Pezizomycotina</taxon>
        <taxon>Dothideomycetes</taxon>
        <taxon>Pleosporomycetidae</taxon>
        <taxon>Pleosporales</taxon>
        <taxon>Pleosporineae</taxon>
        <taxon>Leptosphaeriaceae</taxon>
        <taxon>Plenodomus</taxon>
    </lineage>
</organism>
<dbReference type="PANTHER" id="PTHR37402:SF1">
    <property type="entry name" value="GRAM DOMAIN-CONTAINING PROTEIN 4"/>
    <property type="match status" value="1"/>
</dbReference>
<feature type="transmembrane region" description="Helical" evidence="2">
    <location>
        <begin position="415"/>
        <end position="435"/>
    </location>
</feature>
<dbReference type="EMBL" id="MU006295">
    <property type="protein sequence ID" value="KAF2853539.1"/>
    <property type="molecule type" value="Genomic_DNA"/>
</dbReference>
<feature type="compositionally biased region" description="Basic and acidic residues" evidence="1">
    <location>
        <begin position="34"/>
        <end position="54"/>
    </location>
</feature>
<feature type="transmembrane region" description="Helical" evidence="2">
    <location>
        <begin position="315"/>
        <end position="334"/>
    </location>
</feature>
<keyword evidence="4" id="KW-1185">Reference proteome</keyword>
<feature type="region of interest" description="Disordered" evidence="1">
    <location>
        <begin position="1"/>
        <end position="73"/>
    </location>
</feature>
<accession>A0A6A7BGN1</accession>
<dbReference type="GO" id="GO:0006915">
    <property type="term" value="P:apoptotic process"/>
    <property type="evidence" value="ECO:0007669"/>
    <property type="project" value="InterPro"/>
</dbReference>
<reference evidence="3" key="1">
    <citation type="submission" date="2020-01" db="EMBL/GenBank/DDBJ databases">
        <authorList>
            <consortium name="DOE Joint Genome Institute"/>
            <person name="Haridas S."/>
            <person name="Albert R."/>
            <person name="Binder M."/>
            <person name="Bloem J."/>
            <person name="Labutti K."/>
            <person name="Salamov A."/>
            <person name="Andreopoulos B."/>
            <person name="Baker S.E."/>
            <person name="Barry K."/>
            <person name="Bills G."/>
            <person name="Bluhm B.H."/>
            <person name="Cannon C."/>
            <person name="Castanera R."/>
            <person name="Culley D.E."/>
            <person name="Daum C."/>
            <person name="Ezra D."/>
            <person name="Gonzalez J.B."/>
            <person name="Henrissat B."/>
            <person name="Kuo A."/>
            <person name="Liang C."/>
            <person name="Lipzen A."/>
            <person name="Lutzoni F."/>
            <person name="Magnuson J."/>
            <person name="Mondo S."/>
            <person name="Nolan M."/>
            <person name="Ohm R."/>
            <person name="Pangilinan J."/>
            <person name="Park H.-J."/>
            <person name="Ramirez L."/>
            <person name="Alfaro M."/>
            <person name="Sun H."/>
            <person name="Tritt A."/>
            <person name="Yoshinaga Y."/>
            <person name="Zwiers L.-H."/>
            <person name="Turgeon B.G."/>
            <person name="Goodwin S.B."/>
            <person name="Spatafora J.W."/>
            <person name="Crous P.W."/>
            <person name="Grigoriev I.V."/>
        </authorList>
    </citation>
    <scope>NUCLEOTIDE SEQUENCE</scope>
    <source>
        <strain evidence="3">IPT5</strain>
    </source>
</reference>
<dbReference type="PANTHER" id="PTHR37402">
    <property type="entry name" value="GRAM DOMAIN-CONTAINING PROTEIN 4"/>
    <property type="match status" value="1"/>
</dbReference>
<gene>
    <name evidence="3" type="ORF">T440DRAFT_505843</name>
</gene>
<evidence type="ECO:0000256" key="2">
    <source>
        <dbReference type="SAM" id="Phobius"/>
    </source>
</evidence>
<dbReference type="AlphaFoldDB" id="A0A6A7BGN1"/>